<accession>A0A8X6UMV7</accession>
<dbReference type="Proteomes" id="UP000887013">
    <property type="component" value="Unassembled WGS sequence"/>
</dbReference>
<protein>
    <submittedName>
        <fullName evidence="2">Uncharacterized protein</fullName>
    </submittedName>
</protein>
<feature type="compositionally biased region" description="Basic and acidic residues" evidence="1">
    <location>
        <begin position="516"/>
        <end position="532"/>
    </location>
</feature>
<reference evidence="2" key="1">
    <citation type="submission" date="2020-08" db="EMBL/GenBank/DDBJ databases">
        <title>Multicomponent nature underlies the extraordinary mechanical properties of spider dragline silk.</title>
        <authorList>
            <person name="Kono N."/>
            <person name="Nakamura H."/>
            <person name="Mori M."/>
            <person name="Yoshida Y."/>
            <person name="Ohtoshi R."/>
            <person name="Malay A.D."/>
            <person name="Moran D.A.P."/>
            <person name="Tomita M."/>
            <person name="Numata K."/>
            <person name="Arakawa K."/>
        </authorList>
    </citation>
    <scope>NUCLEOTIDE SEQUENCE</scope>
</reference>
<evidence type="ECO:0000256" key="1">
    <source>
        <dbReference type="SAM" id="MobiDB-lite"/>
    </source>
</evidence>
<dbReference type="EMBL" id="BMAW01128516">
    <property type="protein sequence ID" value="GFU25943.1"/>
    <property type="molecule type" value="Genomic_DNA"/>
</dbReference>
<evidence type="ECO:0000313" key="3">
    <source>
        <dbReference type="Proteomes" id="UP000887013"/>
    </source>
</evidence>
<evidence type="ECO:0000313" key="2">
    <source>
        <dbReference type="EMBL" id="GFU25943.1"/>
    </source>
</evidence>
<organism evidence="2 3">
    <name type="scientific">Nephila pilipes</name>
    <name type="common">Giant wood spider</name>
    <name type="synonym">Nephila maculata</name>
    <dbReference type="NCBI Taxonomy" id="299642"/>
    <lineage>
        <taxon>Eukaryota</taxon>
        <taxon>Metazoa</taxon>
        <taxon>Ecdysozoa</taxon>
        <taxon>Arthropoda</taxon>
        <taxon>Chelicerata</taxon>
        <taxon>Arachnida</taxon>
        <taxon>Araneae</taxon>
        <taxon>Araneomorphae</taxon>
        <taxon>Entelegynae</taxon>
        <taxon>Araneoidea</taxon>
        <taxon>Nephilidae</taxon>
        <taxon>Nephila</taxon>
    </lineage>
</organism>
<dbReference type="AlphaFoldDB" id="A0A8X6UMV7"/>
<proteinExistence type="predicted"/>
<comment type="caution">
    <text evidence="2">The sequence shown here is derived from an EMBL/GenBank/DDBJ whole genome shotgun (WGS) entry which is preliminary data.</text>
</comment>
<name>A0A8X6UMV7_NEPPI</name>
<sequence>MFPRNNSSCSYRTLTATQMINHPLRISSNGFIDEYVDDKISEENTSLQSLSHSNLEYSFVTDPKIKKMGSLESELSIHVESNEIKNNNENISQINNIFKHRLNITNDGFERETLEILDVSSMKGESESNASFESDKKSPSSFVCRDESQTISSPVIHIRSDSYLYLVDLIKNVNKVAKGKNVLSLVNDELILGGQTFQSSKENERRDKICLSHNSKTSVKISEETNFDKCEIDFERNENEDSRKSLFKNQLFIPNTILNPFMENSEIQFKDMPIENAWPTMTAKSFGRVLKCNKDNFTGKSSLTVSDPKETFVMKKHNRKEIKNLCFEKKMEKSLKLREDLCRQSLELPNNEIKTTDEIFFNTNEISKKNNVSHNFEHSFHWLMGCCSECSLYQNVNKRIIYNVPPLTEVVEESERKSFPEFESEIVILSEKLPCKKGKNMLLETSSQSRKSSSKASNRKALFSDHLTYRLHKKVFKKFNPRSLLLFHIPTSSRWIRRMGRADERVKSSNSSVKNGSKEHLEKKDAEDSTKELCDDESLLISHINKSSDTL</sequence>
<gene>
    <name evidence="2" type="primary">AVEN_32274_1</name>
    <name evidence="2" type="ORF">NPIL_102961</name>
</gene>
<feature type="region of interest" description="Disordered" evidence="1">
    <location>
        <begin position="504"/>
        <end position="532"/>
    </location>
</feature>
<dbReference type="OrthoDB" id="6437144at2759"/>
<keyword evidence="3" id="KW-1185">Reference proteome</keyword>